<name>A0A371JMS3_9FLAO</name>
<evidence type="ECO:0000313" key="2">
    <source>
        <dbReference type="Proteomes" id="UP000261828"/>
    </source>
</evidence>
<proteinExistence type="predicted"/>
<accession>A0A371JMS3</accession>
<dbReference type="AlphaFoldDB" id="A0A371JMS3"/>
<dbReference type="RefSeq" id="WP_116185428.1">
    <property type="nucleotide sequence ID" value="NZ_QTJX01000004.1"/>
</dbReference>
<organism evidence="1 2">
    <name type="scientific">Flagellimonas nanhaiensis</name>
    <dbReference type="NCBI Taxonomy" id="2292706"/>
    <lineage>
        <taxon>Bacteria</taxon>
        <taxon>Pseudomonadati</taxon>
        <taxon>Bacteroidota</taxon>
        <taxon>Flavobacteriia</taxon>
        <taxon>Flavobacteriales</taxon>
        <taxon>Flavobacteriaceae</taxon>
        <taxon>Flagellimonas</taxon>
    </lineage>
</organism>
<sequence>MSLNFNQYASEGNAFIKKYAEAMSMENERDKAGRILTSVLHALRDIISTEESLQLIAQLPMFVKAVYVNGWSIKKKKVKARNMVDFIDLVRKHDGPAATNDFEYNDRLAEEHIRNTFKFLKKQVSKGEMEDIRDGLPKDLKNLISTYIEI</sequence>
<dbReference type="OrthoDB" id="1437314at2"/>
<dbReference type="EMBL" id="QTJX01000004">
    <property type="protein sequence ID" value="RDY58439.1"/>
    <property type="molecule type" value="Genomic_DNA"/>
</dbReference>
<comment type="caution">
    <text evidence="1">The sequence shown here is derived from an EMBL/GenBank/DDBJ whole genome shotgun (WGS) entry which is preliminary data.</text>
</comment>
<evidence type="ECO:0000313" key="1">
    <source>
        <dbReference type="EMBL" id="RDY58439.1"/>
    </source>
</evidence>
<dbReference type="Pfam" id="PF10025">
    <property type="entry name" value="DUF2267"/>
    <property type="match status" value="1"/>
</dbReference>
<dbReference type="InterPro" id="IPR038282">
    <property type="entry name" value="DUF2267_sf"/>
</dbReference>
<dbReference type="Gene3D" id="1.10.490.110">
    <property type="entry name" value="Uncharacterized conserved protein DUF2267"/>
    <property type="match status" value="1"/>
</dbReference>
<protein>
    <submittedName>
        <fullName evidence="1">DUF2267 domain-containing protein</fullName>
    </submittedName>
</protein>
<dbReference type="Proteomes" id="UP000261828">
    <property type="component" value="Unassembled WGS sequence"/>
</dbReference>
<gene>
    <name evidence="1" type="ORF">DX873_15675</name>
</gene>
<dbReference type="InterPro" id="IPR018727">
    <property type="entry name" value="DUF2267"/>
</dbReference>
<reference evidence="1 2" key="1">
    <citation type="submission" date="2018-08" db="EMBL/GenBank/DDBJ databases">
        <title>Muricauda nanhaiensis sp. nov., isolated from seawater of the South China Sea.</title>
        <authorList>
            <person name="Dang Y."/>
        </authorList>
    </citation>
    <scope>NUCLEOTIDE SEQUENCE [LARGE SCALE GENOMIC DNA]</scope>
    <source>
        <strain evidence="1 2">SM1704</strain>
    </source>
</reference>
<keyword evidence="2" id="KW-1185">Reference proteome</keyword>